<proteinExistence type="predicted"/>
<name>A0A3S0ADK6_9ENTE</name>
<sequence length="145" mass="16548">MITYVFSKETWVQHLASYVRTQVFILEQGISPQEEFDHYDTPQRYFLLALDKGKPVGTIRYEEADATTLKPDRLCVLAPYRKKGIGMALLTQLEEIGKEQGYQKSCLSAEVIAIPFYEKLGYHVASSPFKEDGILCVTMIKNLHP</sequence>
<dbReference type="InterPro" id="IPR000182">
    <property type="entry name" value="GNAT_dom"/>
</dbReference>
<protein>
    <submittedName>
        <fullName evidence="2">GNAT family N-acetyltransferase</fullName>
    </submittedName>
</protein>
<evidence type="ECO:0000259" key="1">
    <source>
        <dbReference type="PROSITE" id="PS51186"/>
    </source>
</evidence>
<dbReference type="EMBL" id="PXZH01000001">
    <property type="protein sequence ID" value="RST90251.1"/>
    <property type="molecule type" value="Genomic_DNA"/>
</dbReference>
<dbReference type="CDD" id="cd04301">
    <property type="entry name" value="NAT_SF"/>
    <property type="match status" value="1"/>
</dbReference>
<dbReference type="Gene3D" id="3.40.630.30">
    <property type="match status" value="1"/>
</dbReference>
<keyword evidence="2" id="KW-0808">Transferase</keyword>
<dbReference type="InterPro" id="IPR016181">
    <property type="entry name" value="Acyl_CoA_acyltransferase"/>
</dbReference>
<dbReference type="AlphaFoldDB" id="A0A3S0ADK6"/>
<dbReference type="Proteomes" id="UP000277864">
    <property type="component" value="Unassembled WGS sequence"/>
</dbReference>
<accession>A0A3S0ADK6</accession>
<dbReference type="SUPFAM" id="SSF55729">
    <property type="entry name" value="Acyl-CoA N-acyltransferases (Nat)"/>
    <property type="match status" value="1"/>
</dbReference>
<comment type="caution">
    <text evidence="2">The sequence shown here is derived from an EMBL/GenBank/DDBJ whole genome shotgun (WGS) entry which is preliminary data.</text>
</comment>
<dbReference type="Pfam" id="PF13673">
    <property type="entry name" value="Acetyltransf_10"/>
    <property type="match status" value="1"/>
</dbReference>
<gene>
    <name evidence="2" type="ORF">C7P63_04030</name>
</gene>
<dbReference type="RefSeq" id="WP_125942865.1">
    <property type="nucleotide sequence ID" value="NZ_PXZH01000001.1"/>
</dbReference>
<dbReference type="GO" id="GO:0016747">
    <property type="term" value="F:acyltransferase activity, transferring groups other than amino-acyl groups"/>
    <property type="evidence" value="ECO:0007669"/>
    <property type="project" value="InterPro"/>
</dbReference>
<keyword evidence="3" id="KW-1185">Reference proteome</keyword>
<evidence type="ECO:0000313" key="3">
    <source>
        <dbReference type="Proteomes" id="UP000277864"/>
    </source>
</evidence>
<feature type="domain" description="N-acetyltransferase" evidence="1">
    <location>
        <begin position="1"/>
        <end position="144"/>
    </location>
</feature>
<reference evidence="2 3" key="1">
    <citation type="submission" date="2018-03" db="EMBL/GenBank/DDBJ databases">
        <authorList>
            <person name="Gulvik C.A."/>
        </authorList>
    </citation>
    <scope>NUCLEOTIDE SEQUENCE [LARGE SCALE GENOMIC DNA]</scope>
    <source>
        <strain evidence="2 3">JCM 31581</strain>
    </source>
</reference>
<dbReference type="PROSITE" id="PS51186">
    <property type="entry name" value="GNAT"/>
    <property type="match status" value="1"/>
</dbReference>
<evidence type="ECO:0000313" key="2">
    <source>
        <dbReference type="EMBL" id="RST90251.1"/>
    </source>
</evidence>
<organism evidence="2 3">
    <name type="scientific">Vagococcus humatus</name>
    <dbReference type="NCBI Taxonomy" id="1889241"/>
    <lineage>
        <taxon>Bacteria</taxon>
        <taxon>Bacillati</taxon>
        <taxon>Bacillota</taxon>
        <taxon>Bacilli</taxon>
        <taxon>Lactobacillales</taxon>
        <taxon>Enterococcaceae</taxon>
        <taxon>Vagococcus</taxon>
    </lineage>
</organism>
<dbReference type="OrthoDB" id="9796171at2"/>